<evidence type="ECO:0000313" key="1">
    <source>
        <dbReference type="EMBL" id="CAB4755258.1"/>
    </source>
</evidence>
<dbReference type="EMBL" id="CAEZYQ010000018">
    <property type="protein sequence ID" value="CAB4755258.1"/>
    <property type="molecule type" value="Genomic_DNA"/>
</dbReference>
<name>A0A6J6U7R1_9ZZZZ</name>
<sequence>MLSRVKTTNRRLTRPAALLGAGLLTASLALTGCSGGDDVEAYCDTLSTAKEDIDALEAGDPGAFSTAFEAFETLSEEAPEEVADEWATMNEGVQQIEDAFADAGLELDELGDVMTGEIPEGVDMEKLEQLGTTLEELDSPEFNEASDAISEHAEQECDITLGE</sequence>
<accession>A0A6J6U7R1</accession>
<protein>
    <submittedName>
        <fullName evidence="1">Unannotated protein</fullName>
    </submittedName>
</protein>
<dbReference type="PROSITE" id="PS51257">
    <property type="entry name" value="PROKAR_LIPOPROTEIN"/>
    <property type="match status" value="1"/>
</dbReference>
<organism evidence="1">
    <name type="scientific">freshwater metagenome</name>
    <dbReference type="NCBI Taxonomy" id="449393"/>
    <lineage>
        <taxon>unclassified sequences</taxon>
        <taxon>metagenomes</taxon>
        <taxon>ecological metagenomes</taxon>
    </lineage>
</organism>
<reference evidence="1" key="1">
    <citation type="submission" date="2020-05" db="EMBL/GenBank/DDBJ databases">
        <authorList>
            <person name="Chiriac C."/>
            <person name="Salcher M."/>
            <person name="Ghai R."/>
            <person name="Kavagutti S V."/>
        </authorList>
    </citation>
    <scope>NUCLEOTIDE SEQUENCE</scope>
</reference>
<dbReference type="AlphaFoldDB" id="A0A6J6U7R1"/>
<proteinExistence type="predicted"/>
<gene>
    <name evidence="1" type="ORF">UFOPK2761_02256</name>
</gene>